<evidence type="ECO:0000313" key="2">
    <source>
        <dbReference type="Proteomes" id="UP001153404"/>
    </source>
</evidence>
<comment type="caution">
    <text evidence="1">The sequence shown here is derived from an EMBL/GenBank/DDBJ whole genome shotgun (WGS) entry which is preliminary data.</text>
</comment>
<gene>
    <name evidence="1" type="ORF">OMP40_12755</name>
</gene>
<proteinExistence type="predicted"/>
<dbReference type="AlphaFoldDB" id="A0A9X4KTT3"/>
<organism evidence="1 2">
    <name type="scientific">Cohnella rhizosphaerae</name>
    <dbReference type="NCBI Taxonomy" id="1457232"/>
    <lineage>
        <taxon>Bacteria</taxon>
        <taxon>Bacillati</taxon>
        <taxon>Bacillota</taxon>
        <taxon>Bacilli</taxon>
        <taxon>Bacillales</taxon>
        <taxon>Paenibacillaceae</taxon>
        <taxon>Cohnella</taxon>
    </lineage>
</organism>
<protein>
    <submittedName>
        <fullName evidence="1">Uncharacterized protein</fullName>
    </submittedName>
</protein>
<dbReference type="RefSeq" id="WP_277531784.1">
    <property type="nucleotide sequence ID" value="NZ_JAPDIA010000003.1"/>
</dbReference>
<reference evidence="1" key="1">
    <citation type="submission" date="2022-10" db="EMBL/GenBank/DDBJ databases">
        <title>Comparative genomic analysis of Cohnella hashimotonis sp. nov., isolated from the International Space Station.</title>
        <authorList>
            <person name="Simpson A."/>
            <person name="Venkateswaran K."/>
        </authorList>
    </citation>
    <scope>NUCLEOTIDE SEQUENCE</scope>
    <source>
        <strain evidence="1">DSM 28161</strain>
    </source>
</reference>
<dbReference type="EMBL" id="JAPDIA010000003">
    <property type="protein sequence ID" value="MDG0810121.1"/>
    <property type="molecule type" value="Genomic_DNA"/>
</dbReference>
<name>A0A9X4KTT3_9BACL</name>
<accession>A0A9X4KTT3</accession>
<keyword evidence="2" id="KW-1185">Reference proteome</keyword>
<evidence type="ECO:0000313" key="1">
    <source>
        <dbReference type="EMBL" id="MDG0810121.1"/>
    </source>
</evidence>
<dbReference type="Proteomes" id="UP001153404">
    <property type="component" value="Unassembled WGS sequence"/>
</dbReference>
<sequence length="161" mass="18484">MKTNKYDLMEMARLGVLFLPGDLLEDIMPPERKEYPLLVADSDSEFALTDEIDFVEDNYNALKRILLLTERIDPSRSPYASLWIRRPENPALCEVMVAGSALPSEGVHIQKLWEEIERAFGGQPTRLNRERGQTLYYPVRNSDEEIVGVLELTEDVPPMFI</sequence>